<organism evidence="2 3">
    <name type="scientific">Nonomuraea jiangxiensis</name>
    <dbReference type="NCBI Taxonomy" id="633440"/>
    <lineage>
        <taxon>Bacteria</taxon>
        <taxon>Bacillati</taxon>
        <taxon>Actinomycetota</taxon>
        <taxon>Actinomycetes</taxon>
        <taxon>Streptosporangiales</taxon>
        <taxon>Streptosporangiaceae</taxon>
        <taxon>Nonomuraea</taxon>
    </lineage>
</organism>
<protein>
    <recommendedName>
        <fullName evidence="1">Apea-like HEPN domain-containing protein</fullName>
    </recommendedName>
</protein>
<proteinExistence type="predicted"/>
<name>A0A1G8FB63_9ACTN</name>
<dbReference type="AlphaFoldDB" id="A0A1G8FB63"/>
<evidence type="ECO:0000259" key="1">
    <source>
        <dbReference type="Pfam" id="PF18739"/>
    </source>
</evidence>
<evidence type="ECO:0000313" key="3">
    <source>
        <dbReference type="Proteomes" id="UP000199202"/>
    </source>
</evidence>
<dbReference type="InterPro" id="IPR041229">
    <property type="entry name" value="HEPN_Apea"/>
</dbReference>
<sequence>MLLTFSELGGIDAVARWLDASLKFQRSLSSLMSVRNTDRIYVENRFLNVTYAAEAFHRLTEGGSYIAPDEYDAVLQAYAAITPTEHRDWFIDKLSYGNEPPLSKRMRKLAARSRPATRNLIGDAGRWAQTISQTRNELTHLAGDSRTFNNGDLYYLSESVYSVMRVCMLLESGVPESALAAKSDCNALNWHKERIRQAIDNIRAQFK</sequence>
<dbReference type="Pfam" id="PF18739">
    <property type="entry name" value="HEPN_Apea"/>
    <property type="match status" value="1"/>
</dbReference>
<accession>A0A1G8FB63</accession>
<dbReference type="EMBL" id="FNDJ01000003">
    <property type="protein sequence ID" value="SDH79377.1"/>
    <property type="molecule type" value="Genomic_DNA"/>
</dbReference>
<evidence type="ECO:0000313" key="2">
    <source>
        <dbReference type="EMBL" id="SDH79377.1"/>
    </source>
</evidence>
<reference evidence="2 3" key="1">
    <citation type="submission" date="2016-10" db="EMBL/GenBank/DDBJ databases">
        <authorList>
            <person name="de Groot N.N."/>
        </authorList>
    </citation>
    <scope>NUCLEOTIDE SEQUENCE [LARGE SCALE GENOMIC DNA]</scope>
    <source>
        <strain evidence="2 3">CGMCC 4.6533</strain>
    </source>
</reference>
<gene>
    <name evidence="2" type="ORF">SAMN05421869_103265</name>
</gene>
<dbReference type="Proteomes" id="UP000199202">
    <property type="component" value="Unassembled WGS sequence"/>
</dbReference>
<keyword evidence="3" id="KW-1185">Reference proteome</keyword>
<feature type="domain" description="Apea-like HEPN" evidence="1">
    <location>
        <begin position="47"/>
        <end position="176"/>
    </location>
</feature>